<dbReference type="InterPro" id="IPR011051">
    <property type="entry name" value="RmlC_Cupin_sf"/>
</dbReference>
<dbReference type="GO" id="GO:0000271">
    <property type="term" value="P:polysaccharide biosynthetic process"/>
    <property type="evidence" value="ECO:0007669"/>
    <property type="project" value="TreeGrafter"/>
</dbReference>
<evidence type="ECO:0000256" key="7">
    <source>
        <dbReference type="ARBA" id="ARBA00033311"/>
    </source>
</evidence>
<evidence type="ECO:0000256" key="2">
    <source>
        <dbReference type="ARBA" id="ARBA00001997"/>
    </source>
</evidence>
<dbReference type="InterPro" id="IPR000888">
    <property type="entry name" value="RmlC-like"/>
</dbReference>
<evidence type="ECO:0000313" key="11">
    <source>
        <dbReference type="Proteomes" id="UP000278398"/>
    </source>
</evidence>
<accession>A0A429YJ29</accession>
<evidence type="ECO:0000256" key="5">
    <source>
        <dbReference type="ARBA" id="ARBA00029758"/>
    </source>
</evidence>
<dbReference type="EC" id="5.1.3.13" evidence="3"/>
<comment type="caution">
    <text evidence="10">The sequence shown here is derived from an EMBL/GenBank/DDBJ whole genome shotgun (WGS) entry which is preliminary data.</text>
</comment>
<dbReference type="SUPFAM" id="SSF51182">
    <property type="entry name" value="RmlC-like cupins"/>
    <property type="match status" value="1"/>
</dbReference>
<dbReference type="EMBL" id="RWKW01000129">
    <property type="protein sequence ID" value="RST81438.1"/>
    <property type="molecule type" value="Genomic_DNA"/>
</dbReference>
<dbReference type="PANTHER" id="PTHR21047:SF2">
    <property type="entry name" value="THYMIDINE DIPHOSPHO-4-KETO-RHAMNOSE 3,5-EPIMERASE"/>
    <property type="match status" value="1"/>
</dbReference>
<dbReference type="OrthoDB" id="9800680at2"/>
<sequence>MGGVSFAVHRGSGKERALLSLDDFEDDEPWRETVPFLDDVAVDDAIDGVRLQRLRTYADHRGDLTVLLSDLRETIPLPPHVYLVSAAPGSVRAWVYHKRQSDRLAFTNGDVRVVLYDLRKESPTCGRLNVLDVGGANKVLVTIPPRVVHGVQNRGVDVATFVNMPTKAYDPGNPDKSRLRRDHPGIPYQFA</sequence>
<comment type="function">
    <text evidence="2">Catalyzes the epimerization of the C3' and C5'positions of dTDP-6-deoxy-D-xylo-4-hexulose, forming dTDP-6-deoxy-L-lyxo-4-hexulose.</text>
</comment>
<evidence type="ECO:0000256" key="3">
    <source>
        <dbReference type="ARBA" id="ARBA00012098"/>
    </source>
</evidence>
<dbReference type="AlphaFoldDB" id="A0A429YJ29"/>
<protein>
    <recommendedName>
        <fullName evidence="4">dTDP-4-dehydrorhamnose 3,5-epimerase</fullName>
        <ecNumber evidence="3">5.1.3.13</ecNumber>
    </recommendedName>
    <alternativeName>
        <fullName evidence="6">Thymidine diphospho-4-keto-rhamnose 3,5-epimerase</fullName>
    </alternativeName>
    <alternativeName>
        <fullName evidence="5">dTDP-4-keto-6-deoxyglucose 3,5-epimerase</fullName>
    </alternativeName>
    <alternativeName>
        <fullName evidence="7">dTDP-6-deoxy-D-xylo-4-hexulose 3,5-epimerase</fullName>
    </alternativeName>
</protein>
<dbReference type="Pfam" id="PF00908">
    <property type="entry name" value="dTDP_sugar_isom"/>
    <property type="match status" value="1"/>
</dbReference>
<evidence type="ECO:0000256" key="1">
    <source>
        <dbReference type="ARBA" id="ARBA00001298"/>
    </source>
</evidence>
<evidence type="ECO:0000256" key="6">
    <source>
        <dbReference type="ARBA" id="ARBA00031424"/>
    </source>
</evidence>
<dbReference type="InterPro" id="IPR014710">
    <property type="entry name" value="RmlC-like_jellyroll"/>
</dbReference>
<dbReference type="GO" id="GO:0008830">
    <property type="term" value="F:dTDP-4-dehydrorhamnose 3,5-epimerase activity"/>
    <property type="evidence" value="ECO:0007669"/>
    <property type="project" value="UniProtKB-EC"/>
</dbReference>
<dbReference type="Gene3D" id="2.60.120.10">
    <property type="entry name" value="Jelly Rolls"/>
    <property type="match status" value="1"/>
</dbReference>
<feature type="site" description="Participates in a stacking interaction with the thymidine ring of dTDP-4-oxo-6-deoxyglucose" evidence="8">
    <location>
        <position position="169"/>
    </location>
</feature>
<comment type="catalytic activity">
    <reaction evidence="1">
        <text>dTDP-4-dehydro-6-deoxy-alpha-D-glucose = dTDP-4-dehydro-beta-L-rhamnose</text>
        <dbReference type="Rhea" id="RHEA:16969"/>
        <dbReference type="ChEBI" id="CHEBI:57649"/>
        <dbReference type="ChEBI" id="CHEBI:62830"/>
        <dbReference type="EC" id="5.1.3.13"/>
    </reaction>
</comment>
<evidence type="ECO:0000313" key="10">
    <source>
        <dbReference type="EMBL" id="RST81438.1"/>
    </source>
</evidence>
<dbReference type="RefSeq" id="WP_126702476.1">
    <property type="nucleotide sequence ID" value="NZ_RWKW01000129.1"/>
</dbReference>
<dbReference type="GO" id="GO:0005829">
    <property type="term" value="C:cytosol"/>
    <property type="evidence" value="ECO:0007669"/>
    <property type="project" value="TreeGrafter"/>
</dbReference>
<proteinExistence type="predicted"/>
<reference evidence="10 11" key="1">
    <citation type="submission" date="2018-12" db="EMBL/GenBank/DDBJ databases">
        <title>Mesorhizobium carbonis sp. nov., isolated from coal mine water.</title>
        <authorList>
            <person name="Xin W."/>
            <person name="Xu Z."/>
            <person name="Xiang F."/>
            <person name="Zhang J."/>
            <person name="Xi L."/>
            <person name="Liu J."/>
        </authorList>
    </citation>
    <scope>NUCLEOTIDE SEQUENCE [LARGE SCALE GENOMIC DNA]</scope>
    <source>
        <strain evidence="10 11">B2.3</strain>
    </source>
</reference>
<dbReference type="Proteomes" id="UP000278398">
    <property type="component" value="Unassembled WGS sequence"/>
</dbReference>
<organism evidence="10 11">
    <name type="scientific">Aquibium carbonis</name>
    <dbReference type="NCBI Taxonomy" id="2495581"/>
    <lineage>
        <taxon>Bacteria</taxon>
        <taxon>Pseudomonadati</taxon>
        <taxon>Pseudomonadota</taxon>
        <taxon>Alphaproteobacteria</taxon>
        <taxon>Hyphomicrobiales</taxon>
        <taxon>Phyllobacteriaceae</taxon>
        <taxon>Aquibium</taxon>
    </lineage>
</organism>
<feature type="region of interest" description="Disordered" evidence="9">
    <location>
        <begin position="169"/>
        <end position="191"/>
    </location>
</feature>
<evidence type="ECO:0000256" key="4">
    <source>
        <dbReference type="ARBA" id="ARBA00019595"/>
    </source>
</evidence>
<gene>
    <name evidence="10" type="ORF">EJC49_24105</name>
</gene>
<name>A0A429YJ29_9HYPH</name>
<evidence type="ECO:0000256" key="8">
    <source>
        <dbReference type="PIRSR" id="PIRSR600888-3"/>
    </source>
</evidence>
<dbReference type="PANTHER" id="PTHR21047">
    <property type="entry name" value="DTDP-6-DEOXY-D-GLUCOSE-3,5 EPIMERASE"/>
    <property type="match status" value="1"/>
</dbReference>
<evidence type="ECO:0000256" key="9">
    <source>
        <dbReference type="SAM" id="MobiDB-lite"/>
    </source>
</evidence>
<keyword evidence="11" id="KW-1185">Reference proteome</keyword>